<dbReference type="EC" id="2.7.1.202" evidence="2"/>
<comment type="caution">
    <text evidence="10">The sequence shown here is derived from an EMBL/GenBank/DDBJ whole genome shotgun (WGS) entry which is preliminary data.</text>
</comment>
<sequence length="107" mass="11574">MMKIVGVAACITGIAHTYMAQEALEQECKKRGYDVKVETQGGMGIENELSEDEIADADVVILAVAIGIEGVERFEEKEDAGRIISLNPAEVIRNPAAIIDKAEQLTQ</sequence>
<keyword evidence="4" id="KW-0597">Phosphoprotein</keyword>
<dbReference type="InterPro" id="IPR003501">
    <property type="entry name" value="PTS_EIIB_2/3"/>
</dbReference>
<evidence type="ECO:0000256" key="5">
    <source>
        <dbReference type="ARBA" id="ARBA00022597"/>
    </source>
</evidence>
<keyword evidence="6 10" id="KW-0808">Transferase</keyword>
<dbReference type="EMBL" id="JAUOOM010000008">
    <property type="protein sequence ID" value="MDO6407054.1"/>
    <property type="molecule type" value="Genomic_DNA"/>
</dbReference>
<gene>
    <name evidence="10" type="ORF">Q3404_10735</name>
</gene>
<keyword evidence="7" id="KW-0598">Phosphotransferase system</keyword>
<keyword evidence="5" id="KW-0762">Sugar transport</keyword>
<dbReference type="CDD" id="cd05569">
    <property type="entry name" value="PTS_IIB_fructose"/>
    <property type="match status" value="1"/>
</dbReference>
<dbReference type="PROSITE" id="PS51099">
    <property type="entry name" value="PTS_EIIB_TYPE_2"/>
    <property type="match status" value="1"/>
</dbReference>
<keyword evidence="11" id="KW-1185">Reference proteome</keyword>
<dbReference type="PANTHER" id="PTHR30505:SF0">
    <property type="entry name" value="FRUCTOSE-LIKE PTS SYSTEM EIIBC COMPONENT-RELATED"/>
    <property type="match status" value="1"/>
</dbReference>
<name>A0ABT8XUD3_9GAMM</name>
<evidence type="ECO:0000313" key="10">
    <source>
        <dbReference type="EMBL" id="MDO6407054.1"/>
    </source>
</evidence>
<dbReference type="InterPro" id="IPR036095">
    <property type="entry name" value="PTS_EIIB-like_sf"/>
</dbReference>
<feature type="domain" description="PTS EIIB type-2" evidence="9">
    <location>
        <begin position="2"/>
        <end position="107"/>
    </location>
</feature>
<keyword evidence="8" id="KW-0418">Kinase</keyword>
<dbReference type="Pfam" id="PF02302">
    <property type="entry name" value="PTS_IIB"/>
    <property type="match status" value="1"/>
</dbReference>
<reference evidence="10" key="1">
    <citation type="submission" date="2023-07" db="EMBL/GenBank/DDBJ databases">
        <title>The extreme plant-growth-promoting properties of Pantoea phytobeneficialis PF55 revealed by functional and genomic analysis.</title>
        <authorList>
            <person name="Nascimento F.X."/>
            <person name="Marcio R.J."/>
        </authorList>
    </citation>
    <scope>NUCLEOTIDE SEQUENCE</scope>
    <source>
        <strain evidence="10">PF55</strain>
    </source>
</reference>
<evidence type="ECO:0000256" key="1">
    <source>
        <dbReference type="ARBA" id="ARBA00001401"/>
    </source>
</evidence>
<dbReference type="NCBIfam" id="TIGR00829">
    <property type="entry name" value="FRU"/>
    <property type="match status" value="1"/>
</dbReference>
<organism evidence="10 11">
    <name type="scientific">Pantoea phytobeneficialis</name>
    <dbReference type="NCBI Taxonomy" id="2052056"/>
    <lineage>
        <taxon>Bacteria</taxon>
        <taxon>Pseudomonadati</taxon>
        <taxon>Pseudomonadota</taxon>
        <taxon>Gammaproteobacteria</taxon>
        <taxon>Enterobacterales</taxon>
        <taxon>Erwiniaceae</taxon>
        <taxon>Pantoea</taxon>
    </lineage>
</organism>
<evidence type="ECO:0000256" key="3">
    <source>
        <dbReference type="ARBA" id="ARBA00022448"/>
    </source>
</evidence>
<dbReference type="SUPFAM" id="SSF52794">
    <property type="entry name" value="PTS system IIB component-like"/>
    <property type="match status" value="1"/>
</dbReference>
<evidence type="ECO:0000313" key="11">
    <source>
        <dbReference type="Proteomes" id="UP001171299"/>
    </source>
</evidence>
<keyword evidence="3" id="KW-0813">Transport</keyword>
<protein>
    <recommendedName>
        <fullName evidence="2">protein-N(pi)-phosphohistidine--D-fructose phosphotransferase</fullName>
        <ecNumber evidence="2">2.7.1.202</ecNumber>
    </recommendedName>
</protein>
<dbReference type="Proteomes" id="UP001171299">
    <property type="component" value="Unassembled WGS sequence"/>
</dbReference>
<evidence type="ECO:0000256" key="2">
    <source>
        <dbReference type="ARBA" id="ARBA00012799"/>
    </source>
</evidence>
<dbReference type="InterPro" id="IPR050864">
    <property type="entry name" value="Bacterial_PTS_Sugar_Transport"/>
</dbReference>
<evidence type="ECO:0000256" key="4">
    <source>
        <dbReference type="ARBA" id="ARBA00022553"/>
    </source>
</evidence>
<accession>A0ABT8XUD3</accession>
<comment type="catalytic activity">
    <reaction evidence="1">
        <text>D-fructose(out) + N(pros)-phospho-L-histidyl-[protein] = D-fructose 1-phosphate(in) + L-histidyl-[protein]</text>
        <dbReference type="Rhea" id="RHEA:49252"/>
        <dbReference type="Rhea" id="RHEA-COMP:9745"/>
        <dbReference type="Rhea" id="RHEA-COMP:9746"/>
        <dbReference type="ChEBI" id="CHEBI:29979"/>
        <dbReference type="ChEBI" id="CHEBI:37721"/>
        <dbReference type="ChEBI" id="CHEBI:58674"/>
        <dbReference type="ChEBI" id="CHEBI:64837"/>
        <dbReference type="EC" id="2.7.1.202"/>
    </reaction>
</comment>
<dbReference type="PANTHER" id="PTHR30505">
    <property type="entry name" value="FRUCTOSE-LIKE PERMEASE"/>
    <property type="match status" value="1"/>
</dbReference>
<evidence type="ECO:0000256" key="7">
    <source>
        <dbReference type="ARBA" id="ARBA00022683"/>
    </source>
</evidence>
<dbReference type="GO" id="GO:0016740">
    <property type="term" value="F:transferase activity"/>
    <property type="evidence" value="ECO:0007669"/>
    <property type="project" value="UniProtKB-KW"/>
</dbReference>
<dbReference type="Gene3D" id="3.40.50.2300">
    <property type="match status" value="1"/>
</dbReference>
<evidence type="ECO:0000256" key="6">
    <source>
        <dbReference type="ARBA" id="ARBA00022679"/>
    </source>
</evidence>
<dbReference type="InterPro" id="IPR003353">
    <property type="entry name" value="PTS_IIB_fruc"/>
</dbReference>
<evidence type="ECO:0000259" key="9">
    <source>
        <dbReference type="PROSITE" id="PS51099"/>
    </source>
</evidence>
<dbReference type="InterPro" id="IPR013011">
    <property type="entry name" value="PTS_EIIB_2"/>
</dbReference>
<proteinExistence type="predicted"/>
<evidence type="ECO:0000256" key="8">
    <source>
        <dbReference type="ARBA" id="ARBA00022777"/>
    </source>
</evidence>